<dbReference type="EMBL" id="UINC01013113">
    <property type="protein sequence ID" value="SVA56855.1"/>
    <property type="molecule type" value="Genomic_DNA"/>
</dbReference>
<protein>
    <recommendedName>
        <fullName evidence="2">DUF4815 domain-containing protein</fullName>
    </recommendedName>
</protein>
<dbReference type="AlphaFoldDB" id="A0A381WWE7"/>
<gene>
    <name evidence="1" type="ORF">METZ01_LOCUS109709</name>
</gene>
<proteinExistence type="predicted"/>
<sequence>MNNFDLLTTNKFVEKGVYNLSTDQKKEDYLRKRMEFRMFMEKKKSKFTMGASGQFNDDMDINDLANSNAIDFKVNPNPISEVKKTKSKTFNRPSSVSIDSRDRDIKLYPEANNYKIKMNKAFVNISRVALKSTEFPNTQQLVRATPVAIANNIIAWQNEIDTLTMDGSTPVPSSGYITYKTSIEAGNYDASSLQKEIQAKMNAVTRVVYTTNESSTTTSLKNHTFTVIVDPITDKTEITSVEFNNFSNVLHTKDGESKLYFAQKLDDEGDTLVAHGFSTGDRIFIKDANDIGGIDDSEISGEHVITLDKVDSITNVAFDGTTTPQPDFVWYIKTSTKASLSVSYAGGTSVKIGTGISFRLKWDLSNTLASVLGFKDSIFPAKLYDKLYLADGITPDTSQYFSASPSNVIKITSTVNSSTLIVEKTSHGLVDNDFIAIDNWPTQYSVGGIFPSKIDSLLTNNTYEIKKLSDDKFSFNSGTTSNKAQTQEFNGQLQKEGDTYIPLTIFELNTTESFALIVNNTEIKSRLNIYKIVAISTTAVYVYFTSDHGMSDGDRIFITFDGKYGYTVSDPRSDDQIKSAAEVSNPSGFVIQEIDTSIVSIPLSEFPDWTSVWDTVFGSGEEPESDKTYATAIVKQLSKGINLDGENYLYFCINEFPAMTVSSSIDTGIFYKLILNGAPGSTLFNTFVGNAFVPQEGLMAKLEYLTISFRTQENNLFQFNNAEHSFTLEVTEVVDLPESSGMSSRRGK</sequence>
<organism evidence="1">
    <name type="scientific">marine metagenome</name>
    <dbReference type="NCBI Taxonomy" id="408172"/>
    <lineage>
        <taxon>unclassified sequences</taxon>
        <taxon>metagenomes</taxon>
        <taxon>ecological metagenomes</taxon>
    </lineage>
</organism>
<evidence type="ECO:0000313" key="1">
    <source>
        <dbReference type="EMBL" id="SVA56855.1"/>
    </source>
</evidence>
<name>A0A381WWE7_9ZZZZ</name>
<reference evidence="1" key="1">
    <citation type="submission" date="2018-05" db="EMBL/GenBank/DDBJ databases">
        <authorList>
            <person name="Lanie J.A."/>
            <person name="Ng W.-L."/>
            <person name="Kazmierczak K.M."/>
            <person name="Andrzejewski T.M."/>
            <person name="Davidsen T.M."/>
            <person name="Wayne K.J."/>
            <person name="Tettelin H."/>
            <person name="Glass J.I."/>
            <person name="Rusch D."/>
            <person name="Podicherti R."/>
            <person name="Tsui H.-C.T."/>
            <person name="Winkler M.E."/>
        </authorList>
    </citation>
    <scope>NUCLEOTIDE SEQUENCE</scope>
</reference>
<accession>A0A381WWE7</accession>
<evidence type="ECO:0008006" key="2">
    <source>
        <dbReference type="Google" id="ProtNLM"/>
    </source>
</evidence>